<dbReference type="PRINTS" id="PR00038">
    <property type="entry name" value="HTHLUXR"/>
</dbReference>
<dbReference type="SMART" id="SM00421">
    <property type="entry name" value="HTH_LUXR"/>
    <property type="match status" value="1"/>
</dbReference>
<dbReference type="PROSITE" id="PS50043">
    <property type="entry name" value="HTH_LUXR_2"/>
    <property type="match status" value="1"/>
</dbReference>
<dbReference type="InterPro" id="IPR036388">
    <property type="entry name" value="WH-like_DNA-bd_sf"/>
</dbReference>
<keyword evidence="3" id="KW-0804">Transcription</keyword>
<evidence type="ECO:0000313" key="7">
    <source>
        <dbReference type="Proteomes" id="UP001250181"/>
    </source>
</evidence>
<dbReference type="PROSITE" id="PS00622">
    <property type="entry name" value="HTH_LUXR_1"/>
    <property type="match status" value="1"/>
</dbReference>
<accession>A0ABU3QJB4</accession>
<feature type="compositionally biased region" description="Basic and acidic residues" evidence="4">
    <location>
        <begin position="1"/>
        <end position="15"/>
    </location>
</feature>
<gene>
    <name evidence="6" type="ORF">RND61_12230</name>
</gene>
<keyword evidence="7" id="KW-1185">Reference proteome</keyword>
<dbReference type="Gene3D" id="1.10.10.10">
    <property type="entry name" value="Winged helix-like DNA-binding domain superfamily/Winged helix DNA-binding domain"/>
    <property type="match status" value="1"/>
</dbReference>
<evidence type="ECO:0000256" key="1">
    <source>
        <dbReference type="ARBA" id="ARBA00023015"/>
    </source>
</evidence>
<dbReference type="RefSeq" id="WP_315877912.1">
    <property type="nucleotide sequence ID" value="NZ_JAWCTQ010000012.1"/>
</dbReference>
<evidence type="ECO:0000313" key="6">
    <source>
        <dbReference type="EMBL" id="MDT9682832.1"/>
    </source>
</evidence>
<dbReference type="EMBL" id="JAWCTQ010000012">
    <property type="protein sequence ID" value="MDT9682832.1"/>
    <property type="molecule type" value="Genomic_DNA"/>
</dbReference>
<dbReference type="Proteomes" id="UP001250181">
    <property type="component" value="Unassembled WGS sequence"/>
</dbReference>
<comment type="caution">
    <text evidence="6">The sequence shown here is derived from an EMBL/GenBank/DDBJ whole genome shotgun (WGS) entry which is preliminary data.</text>
</comment>
<name>A0ABU3QJB4_9ACTN</name>
<dbReference type="SUPFAM" id="SSF46894">
    <property type="entry name" value="C-terminal effector domain of the bipartite response regulators"/>
    <property type="match status" value="1"/>
</dbReference>
<dbReference type="PANTHER" id="PTHR44688">
    <property type="entry name" value="DNA-BINDING TRANSCRIPTIONAL ACTIVATOR DEVR_DOSR"/>
    <property type="match status" value="1"/>
</dbReference>
<feature type="region of interest" description="Disordered" evidence="4">
    <location>
        <begin position="1"/>
        <end position="39"/>
    </location>
</feature>
<protein>
    <submittedName>
        <fullName evidence="6">Helix-turn-helix transcriptional regulator</fullName>
    </submittedName>
</protein>
<keyword evidence="1" id="KW-0805">Transcription regulation</keyword>
<organism evidence="6 7">
    <name type="scientific">Streptomyces tamarix</name>
    <dbReference type="NCBI Taxonomy" id="3078565"/>
    <lineage>
        <taxon>Bacteria</taxon>
        <taxon>Bacillati</taxon>
        <taxon>Actinomycetota</taxon>
        <taxon>Actinomycetes</taxon>
        <taxon>Kitasatosporales</taxon>
        <taxon>Streptomycetaceae</taxon>
        <taxon>Streptomyces</taxon>
    </lineage>
</organism>
<dbReference type="Pfam" id="PF00196">
    <property type="entry name" value="GerE"/>
    <property type="match status" value="1"/>
</dbReference>
<proteinExistence type="predicted"/>
<evidence type="ECO:0000256" key="4">
    <source>
        <dbReference type="SAM" id="MobiDB-lite"/>
    </source>
</evidence>
<keyword evidence="2" id="KW-0238">DNA-binding</keyword>
<feature type="region of interest" description="Disordered" evidence="4">
    <location>
        <begin position="91"/>
        <end position="121"/>
    </location>
</feature>
<feature type="domain" description="HTH luxR-type" evidence="5">
    <location>
        <begin position="31"/>
        <end position="96"/>
    </location>
</feature>
<sequence>MEQGKSCEHETEATGRELPCASDRESGKRGGGAPWDRLTDREKQAVELLMTGASNRIIAKRMGLSERTIKNHLQSAYRKLRVHSRSEAILKLLGPADRRRAPAPPDPGERAGSPSPPPDGD</sequence>
<dbReference type="InterPro" id="IPR000792">
    <property type="entry name" value="Tscrpt_reg_LuxR_C"/>
</dbReference>
<reference evidence="6 7" key="1">
    <citation type="submission" date="2023-09" db="EMBL/GenBank/DDBJ databases">
        <title>Streptomyces sp. nov.: A antagonism against Alternaria gaisen Producing Streptochlin, Isolated from Tamarix root soil.</title>
        <authorList>
            <person name="Chen Y."/>
        </authorList>
    </citation>
    <scope>NUCLEOTIDE SEQUENCE [LARGE SCALE GENOMIC DNA]</scope>
    <source>
        <strain evidence="6 7">TRM76323</strain>
    </source>
</reference>
<evidence type="ECO:0000256" key="2">
    <source>
        <dbReference type="ARBA" id="ARBA00023125"/>
    </source>
</evidence>
<dbReference type="PANTHER" id="PTHR44688:SF16">
    <property type="entry name" value="DNA-BINDING TRANSCRIPTIONAL ACTIVATOR DEVR_DOSR"/>
    <property type="match status" value="1"/>
</dbReference>
<dbReference type="InterPro" id="IPR016032">
    <property type="entry name" value="Sig_transdc_resp-reg_C-effctor"/>
</dbReference>
<evidence type="ECO:0000259" key="5">
    <source>
        <dbReference type="PROSITE" id="PS50043"/>
    </source>
</evidence>
<evidence type="ECO:0000256" key="3">
    <source>
        <dbReference type="ARBA" id="ARBA00023163"/>
    </source>
</evidence>
<dbReference type="CDD" id="cd06170">
    <property type="entry name" value="LuxR_C_like"/>
    <property type="match status" value="1"/>
</dbReference>